<evidence type="ECO:0000256" key="2">
    <source>
        <dbReference type="ARBA" id="ARBA00022490"/>
    </source>
</evidence>
<evidence type="ECO:0000256" key="6">
    <source>
        <dbReference type="ARBA" id="ARBA00023125"/>
    </source>
</evidence>
<dbReference type="InterPro" id="IPR001789">
    <property type="entry name" value="Sig_transdc_resp-reg_receiver"/>
</dbReference>
<keyword evidence="3 10" id="KW-0597">Phosphoprotein</keyword>
<accession>A0ABU7G3H8</accession>
<keyword evidence="8 9" id="KW-0804">Transcription</keyword>
<dbReference type="Proteomes" id="UP001310248">
    <property type="component" value="Unassembled WGS sequence"/>
</dbReference>
<dbReference type="InterPro" id="IPR011006">
    <property type="entry name" value="CheY-like_superfamily"/>
</dbReference>
<dbReference type="PIRSF" id="PIRSF006171">
    <property type="entry name" value="RR_citrat_malat"/>
    <property type="match status" value="1"/>
</dbReference>
<evidence type="ECO:0000313" key="12">
    <source>
        <dbReference type="EMBL" id="MEE1673941.1"/>
    </source>
</evidence>
<evidence type="ECO:0000256" key="9">
    <source>
        <dbReference type="PIRNR" id="PIRNR006171"/>
    </source>
</evidence>
<keyword evidence="2 9" id="KW-0963">Cytoplasm</keyword>
<proteinExistence type="predicted"/>
<evidence type="ECO:0000256" key="10">
    <source>
        <dbReference type="PROSITE-ProRule" id="PRU00169"/>
    </source>
</evidence>
<comment type="caution">
    <text evidence="12">The sequence shown here is derived from an EMBL/GenBank/DDBJ whole genome shotgun (WGS) entry which is preliminary data.</text>
</comment>
<evidence type="ECO:0000313" key="13">
    <source>
        <dbReference type="Proteomes" id="UP001310248"/>
    </source>
</evidence>
<dbReference type="Gene3D" id="3.40.50.2300">
    <property type="match status" value="1"/>
</dbReference>
<feature type="domain" description="Response regulatory" evidence="11">
    <location>
        <begin position="3"/>
        <end position="119"/>
    </location>
</feature>
<dbReference type="PANTHER" id="PTHR45526">
    <property type="entry name" value="TRANSCRIPTIONAL REGULATORY PROTEIN DPIA"/>
    <property type="match status" value="1"/>
</dbReference>
<keyword evidence="5 9" id="KW-0805">Transcription regulation</keyword>
<dbReference type="Pfam" id="PF20714">
    <property type="entry name" value="HTH_64"/>
    <property type="match status" value="1"/>
</dbReference>
<organism evidence="12 13">
    <name type="scientific">Agarivorans aestuarii</name>
    <dbReference type="NCBI Taxonomy" id="1563703"/>
    <lineage>
        <taxon>Bacteria</taxon>
        <taxon>Pseudomonadati</taxon>
        <taxon>Pseudomonadota</taxon>
        <taxon>Gammaproteobacteria</taxon>
        <taxon>Alteromonadales</taxon>
        <taxon>Alteromonadaceae</taxon>
        <taxon>Agarivorans</taxon>
    </lineage>
</organism>
<reference evidence="12 13" key="2">
    <citation type="submission" date="2023-12" db="EMBL/GenBank/DDBJ databases">
        <authorList>
            <consortium name="Cladostephus spongiosus"/>
            <person name="Lorente B."/>
            <person name="Cabral C."/>
            <person name="Frias J."/>
            <person name="Faria J."/>
            <person name="Toubarro D."/>
        </authorList>
    </citation>
    <scope>NUCLEOTIDE SEQUENCE [LARGE SCALE GENOMIC DNA]</scope>
    <source>
        <strain evidence="12 13">ZMCS4</strain>
    </source>
</reference>
<evidence type="ECO:0000256" key="7">
    <source>
        <dbReference type="ARBA" id="ARBA00023159"/>
    </source>
</evidence>
<evidence type="ECO:0000259" key="11">
    <source>
        <dbReference type="PROSITE" id="PS50110"/>
    </source>
</evidence>
<keyword evidence="6 9" id="KW-0238">DNA-binding</keyword>
<feature type="modified residue" description="4-aspartylphosphate" evidence="10">
    <location>
        <position position="54"/>
    </location>
</feature>
<keyword evidence="7 9" id="KW-0010">Activator</keyword>
<dbReference type="SUPFAM" id="SSF52172">
    <property type="entry name" value="CheY-like"/>
    <property type="match status" value="1"/>
</dbReference>
<evidence type="ECO:0000256" key="1">
    <source>
        <dbReference type="ARBA" id="ARBA00004496"/>
    </source>
</evidence>
<evidence type="ECO:0000256" key="8">
    <source>
        <dbReference type="ARBA" id="ARBA00023163"/>
    </source>
</evidence>
<dbReference type="RefSeq" id="WP_329775166.1">
    <property type="nucleotide sequence ID" value="NZ_JAYDYW010000006.1"/>
</dbReference>
<dbReference type="PROSITE" id="PS50110">
    <property type="entry name" value="RESPONSE_REGULATORY"/>
    <property type="match status" value="1"/>
</dbReference>
<dbReference type="InterPro" id="IPR024187">
    <property type="entry name" value="Sig_transdc_resp-reg_cit/mal"/>
</dbReference>
<evidence type="ECO:0000256" key="4">
    <source>
        <dbReference type="ARBA" id="ARBA00023012"/>
    </source>
</evidence>
<keyword evidence="4 9" id="KW-0902">Two-component regulatory system</keyword>
<keyword evidence="13" id="KW-1185">Reference proteome</keyword>
<dbReference type="SMART" id="SM00448">
    <property type="entry name" value="REC"/>
    <property type="match status" value="1"/>
</dbReference>
<sequence length="225" mass="25117">MIQVLIVEDDAGIAEIHRQYLLRVSDFEVSGIALSVADAMIHINAKPPQLLLLDVYLPDGTGLELLKHIRSQDLAIDVMLLTAAKEAATLQEALRNGVFDYILKPVVFPRLQESLNNYKNYLRRLDQNSSFEQQDVDKLMPMSEGAVAESKKRLPKGVDAVTLDKVRALFSEHASLTAEQAGKHIGSSRTTARRYLEYLVSCNELSPEVAYGAVGRPERVYHRLS</sequence>
<dbReference type="InterPro" id="IPR048714">
    <property type="entry name" value="DpiA-like_HTH"/>
</dbReference>
<dbReference type="InterPro" id="IPR051271">
    <property type="entry name" value="2C-system_Tx_regulators"/>
</dbReference>
<evidence type="ECO:0000256" key="5">
    <source>
        <dbReference type="ARBA" id="ARBA00023015"/>
    </source>
</evidence>
<evidence type="ECO:0000256" key="3">
    <source>
        <dbReference type="ARBA" id="ARBA00022553"/>
    </source>
</evidence>
<dbReference type="Pfam" id="PF00072">
    <property type="entry name" value="Response_reg"/>
    <property type="match status" value="1"/>
</dbReference>
<name>A0ABU7G3H8_9ALTE</name>
<gene>
    <name evidence="12" type="ORF">SNR37_003368</name>
</gene>
<reference evidence="13" key="1">
    <citation type="submission" date="2023-07" db="EMBL/GenBank/DDBJ databases">
        <title>Draft genome sequence of Agarivorans aestuarii strain ZMCS4, a CAZymes producing bacteria isolated from the marine brown algae Clodostephus spongiosus.</title>
        <authorList>
            <person name="Lorente B."/>
            <person name="Cabral C."/>
            <person name="Frias J."/>
            <person name="Faria J."/>
            <person name="Toubarro D."/>
        </authorList>
    </citation>
    <scope>NUCLEOTIDE SEQUENCE [LARGE SCALE GENOMIC DNA]</scope>
    <source>
        <strain evidence="13">ZMCS4</strain>
    </source>
</reference>
<dbReference type="PANTHER" id="PTHR45526:SF1">
    <property type="entry name" value="TRANSCRIPTIONAL REGULATORY PROTEIN DCUR-RELATED"/>
    <property type="match status" value="1"/>
</dbReference>
<comment type="subcellular location">
    <subcellularLocation>
        <location evidence="1 9">Cytoplasm</location>
    </subcellularLocation>
</comment>
<dbReference type="EMBL" id="JAYDYW010000006">
    <property type="protein sequence ID" value="MEE1673941.1"/>
    <property type="molecule type" value="Genomic_DNA"/>
</dbReference>
<protein>
    <recommendedName>
        <fullName evidence="9">Transcriptional regulatory protein</fullName>
    </recommendedName>
</protein>